<keyword evidence="2" id="KW-1185">Reference proteome</keyword>
<protein>
    <submittedName>
        <fullName evidence="1">Uncharacterized protein</fullName>
    </submittedName>
</protein>
<dbReference type="Proteomes" id="UP001148737">
    <property type="component" value="Unassembled WGS sequence"/>
</dbReference>
<gene>
    <name evidence="1" type="ORF">NLG97_g6188</name>
</gene>
<proteinExistence type="predicted"/>
<evidence type="ECO:0000313" key="1">
    <source>
        <dbReference type="EMBL" id="KAJ3488532.1"/>
    </source>
</evidence>
<sequence>MISQLTAIDDSGDGACGKTSLLNVFTRGYFPTVYEPTVFENYVHDIFVDSVHIELSLWDTAGQEEFDRLRSLSYGKLYTMSAIRRSSLGC</sequence>
<dbReference type="EMBL" id="JANAKD010000785">
    <property type="protein sequence ID" value="KAJ3488532.1"/>
    <property type="molecule type" value="Genomic_DNA"/>
</dbReference>
<name>A0ACC1QSX8_9HYPO</name>
<reference evidence="1" key="1">
    <citation type="submission" date="2022-07" db="EMBL/GenBank/DDBJ databases">
        <title>Genome Sequence of Lecanicillium saksenae.</title>
        <authorList>
            <person name="Buettner E."/>
        </authorList>
    </citation>
    <scope>NUCLEOTIDE SEQUENCE</scope>
    <source>
        <strain evidence="1">VT-O1</strain>
    </source>
</reference>
<evidence type="ECO:0000313" key="2">
    <source>
        <dbReference type="Proteomes" id="UP001148737"/>
    </source>
</evidence>
<comment type="caution">
    <text evidence="1">The sequence shown here is derived from an EMBL/GenBank/DDBJ whole genome shotgun (WGS) entry which is preliminary data.</text>
</comment>
<organism evidence="1 2">
    <name type="scientific">Lecanicillium saksenae</name>
    <dbReference type="NCBI Taxonomy" id="468837"/>
    <lineage>
        <taxon>Eukaryota</taxon>
        <taxon>Fungi</taxon>
        <taxon>Dikarya</taxon>
        <taxon>Ascomycota</taxon>
        <taxon>Pezizomycotina</taxon>
        <taxon>Sordariomycetes</taxon>
        <taxon>Hypocreomycetidae</taxon>
        <taxon>Hypocreales</taxon>
        <taxon>Cordycipitaceae</taxon>
        <taxon>Lecanicillium</taxon>
    </lineage>
</organism>
<accession>A0ACC1QSX8</accession>